<dbReference type="RefSeq" id="XP_068362522.1">
    <property type="nucleotide sequence ID" value="XM_068502136.1"/>
</dbReference>
<dbReference type="PROSITE" id="PS00933">
    <property type="entry name" value="FGGY_KINASES_1"/>
    <property type="match status" value="1"/>
</dbReference>
<dbReference type="GO" id="GO:0004370">
    <property type="term" value="F:glycerol kinase activity"/>
    <property type="evidence" value="ECO:0007669"/>
    <property type="project" value="UniProtKB-EC"/>
</dbReference>
<keyword evidence="15" id="KW-1185">Reference proteome</keyword>
<evidence type="ECO:0000256" key="7">
    <source>
        <dbReference type="ARBA" id="ARBA00022798"/>
    </source>
</evidence>
<proteinExistence type="inferred from homology"/>
<dbReference type="NCBIfam" id="NF000756">
    <property type="entry name" value="PRK00047.1"/>
    <property type="match status" value="1"/>
</dbReference>
<evidence type="ECO:0000256" key="3">
    <source>
        <dbReference type="ARBA" id="ARBA00012099"/>
    </source>
</evidence>
<feature type="compositionally biased region" description="Acidic residues" evidence="11">
    <location>
        <begin position="498"/>
        <end position="508"/>
    </location>
</feature>
<comment type="similarity">
    <text evidence="2 10">Belongs to the FGGY kinase family.</text>
</comment>
<evidence type="ECO:0000256" key="1">
    <source>
        <dbReference type="ARBA" id="ARBA00005190"/>
    </source>
</evidence>
<evidence type="ECO:0000256" key="9">
    <source>
        <dbReference type="ARBA" id="ARBA00043149"/>
    </source>
</evidence>
<evidence type="ECO:0000256" key="4">
    <source>
        <dbReference type="ARBA" id="ARBA00022679"/>
    </source>
</evidence>
<dbReference type="SUPFAM" id="SSF53067">
    <property type="entry name" value="Actin-like ATPase domain"/>
    <property type="match status" value="2"/>
</dbReference>
<dbReference type="InterPro" id="IPR000577">
    <property type="entry name" value="Carb_kinase_FGGY"/>
</dbReference>
<evidence type="ECO:0000256" key="10">
    <source>
        <dbReference type="RuleBase" id="RU003733"/>
    </source>
</evidence>
<comment type="pathway">
    <text evidence="1">Polyol metabolism; glycerol degradation via glycerol kinase pathway; sn-glycerol 3-phosphate from glycerol: step 1/1.</text>
</comment>
<dbReference type="GO" id="GO:0046167">
    <property type="term" value="P:glycerol-3-phosphate biosynthetic process"/>
    <property type="evidence" value="ECO:0007669"/>
    <property type="project" value="TreeGrafter"/>
</dbReference>
<dbReference type="InterPro" id="IPR043129">
    <property type="entry name" value="ATPase_NBD"/>
</dbReference>
<evidence type="ECO:0000256" key="5">
    <source>
        <dbReference type="ARBA" id="ARBA00022741"/>
    </source>
</evidence>
<accession>A0A1J4KEF2</accession>
<gene>
    <name evidence="14" type="ORF">TRFO_21706</name>
</gene>
<feature type="region of interest" description="Disordered" evidence="11">
    <location>
        <begin position="498"/>
        <end position="529"/>
    </location>
</feature>
<evidence type="ECO:0000259" key="12">
    <source>
        <dbReference type="Pfam" id="PF00370"/>
    </source>
</evidence>
<dbReference type="InterPro" id="IPR018484">
    <property type="entry name" value="FGGY_N"/>
</dbReference>
<dbReference type="PROSITE" id="PS00445">
    <property type="entry name" value="FGGY_KINASES_2"/>
    <property type="match status" value="1"/>
</dbReference>
<dbReference type="OrthoDB" id="5422795at2759"/>
<dbReference type="GO" id="GO:0006641">
    <property type="term" value="P:triglyceride metabolic process"/>
    <property type="evidence" value="ECO:0007669"/>
    <property type="project" value="TreeGrafter"/>
</dbReference>
<dbReference type="GO" id="GO:0005524">
    <property type="term" value="F:ATP binding"/>
    <property type="evidence" value="ECO:0007669"/>
    <property type="project" value="UniProtKB-KW"/>
</dbReference>
<dbReference type="GeneID" id="94836840"/>
<keyword evidence="8" id="KW-0067">ATP-binding</keyword>
<dbReference type="FunFam" id="3.30.420.40:FF:000086">
    <property type="entry name" value="Glycerol kinase"/>
    <property type="match status" value="1"/>
</dbReference>
<dbReference type="PANTHER" id="PTHR10196:SF69">
    <property type="entry name" value="GLYCEROL KINASE"/>
    <property type="match status" value="1"/>
</dbReference>
<dbReference type="EC" id="2.7.1.30" evidence="3"/>
<dbReference type="Proteomes" id="UP000179807">
    <property type="component" value="Unassembled WGS sequence"/>
</dbReference>
<dbReference type="EMBL" id="MLAK01000640">
    <property type="protein sequence ID" value="OHT09386.1"/>
    <property type="molecule type" value="Genomic_DNA"/>
</dbReference>
<sequence>MISSTPGTTIIGAIDQGTSSTRFTVYSSTGEMLVSHQVPVKRSTPHPGWIEQDPLEIIGSVGTCMDKVTKKLQTIGRSASDVIAIGITNQRETLVVWEKGSGLPLYNAIVWCDNRNADVVNDLISKYGANYFQKKTGLTLSPYFTATKLLWLRQNVPAVQAALDNNTCQIGTIDTWITWCLTRGNTFVTDVTNASRTFLMDINRLEWDNELLQIFGIPKKCLPKIHSSAEIYGRVTEEYGPYEGVAISGMLGDQQASLVGTHCIQQGTAKITYGTGCFLLYNTGEKPIFSDKGLITTVGYKFGKKAPTFYALEGSVATCGAAVQWLGDIFGKGESVHELAASVKNSGGVYFVPAFSGLLCPHWKPDARGCFLGLTGYSSRGHIARAVLEGIAFQAMDVLNVTDSPLTEVRVDGGLSRSDLLIQFQADLLEIDVKRAANVEATSRGAAIAAAHGIGLHGAGIVHNEEGCTVFKPKMQQKERARRTKMWRKAIQRSMDWFEPEEEDYDAEGTERDENIDNLENSENETKET</sequence>
<comment type="caution">
    <text evidence="14">The sequence shown here is derived from an EMBL/GenBank/DDBJ whole genome shotgun (WGS) entry which is preliminary data.</text>
</comment>
<evidence type="ECO:0000256" key="6">
    <source>
        <dbReference type="ARBA" id="ARBA00022777"/>
    </source>
</evidence>
<dbReference type="UniPathway" id="UPA00618">
    <property type="reaction ID" value="UER00672"/>
</dbReference>
<organism evidence="14 15">
    <name type="scientific">Tritrichomonas foetus</name>
    <dbReference type="NCBI Taxonomy" id="1144522"/>
    <lineage>
        <taxon>Eukaryota</taxon>
        <taxon>Metamonada</taxon>
        <taxon>Parabasalia</taxon>
        <taxon>Tritrichomonadida</taxon>
        <taxon>Tritrichomonadidae</taxon>
        <taxon>Tritrichomonas</taxon>
    </lineage>
</organism>
<dbReference type="VEuPathDB" id="TrichDB:TRFO_21706"/>
<reference evidence="14" key="1">
    <citation type="submission" date="2016-10" db="EMBL/GenBank/DDBJ databases">
        <authorList>
            <person name="Benchimol M."/>
            <person name="Almeida L.G."/>
            <person name="Vasconcelos A.T."/>
            <person name="Perreira-Neves A."/>
            <person name="Rosa I.A."/>
            <person name="Tasca T."/>
            <person name="Bogo M.R."/>
            <person name="de Souza W."/>
        </authorList>
    </citation>
    <scope>NUCLEOTIDE SEQUENCE [LARGE SCALE GENOMIC DNA]</scope>
    <source>
        <strain evidence="14">K</strain>
    </source>
</reference>
<evidence type="ECO:0000256" key="8">
    <source>
        <dbReference type="ARBA" id="ARBA00022840"/>
    </source>
</evidence>
<dbReference type="CDD" id="cd07792">
    <property type="entry name" value="ASKHA_NBD_FGGY_GK1-3-like"/>
    <property type="match status" value="1"/>
</dbReference>
<evidence type="ECO:0000313" key="14">
    <source>
        <dbReference type="EMBL" id="OHT09386.1"/>
    </source>
</evidence>
<dbReference type="Pfam" id="PF02782">
    <property type="entry name" value="FGGY_C"/>
    <property type="match status" value="1"/>
</dbReference>
<dbReference type="GO" id="GO:0019563">
    <property type="term" value="P:glycerol catabolic process"/>
    <property type="evidence" value="ECO:0007669"/>
    <property type="project" value="UniProtKB-UniPathway"/>
</dbReference>
<evidence type="ECO:0000256" key="2">
    <source>
        <dbReference type="ARBA" id="ARBA00009156"/>
    </source>
</evidence>
<dbReference type="NCBIfam" id="TIGR01311">
    <property type="entry name" value="glycerol_kin"/>
    <property type="match status" value="1"/>
</dbReference>
<dbReference type="InterPro" id="IPR018483">
    <property type="entry name" value="Carb_kinase_FGGY_CS"/>
</dbReference>
<keyword evidence="7" id="KW-0319">Glycerol metabolism</keyword>
<dbReference type="GO" id="GO:0005739">
    <property type="term" value="C:mitochondrion"/>
    <property type="evidence" value="ECO:0007669"/>
    <property type="project" value="TreeGrafter"/>
</dbReference>
<dbReference type="Gene3D" id="3.30.420.40">
    <property type="match status" value="2"/>
</dbReference>
<dbReference type="InterPro" id="IPR018485">
    <property type="entry name" value="FGGY_C"/>
</dbReference>
<dbReference type="InterPro" id="IPR042018">
    <property type="entry name" value="GK1-3_metazoan-type"/>
</dbReference>
<dbReference type="PANTHER" id="PTHR10196">
    <property type="entry name" value="SUGAR KINASE"/>
    <property type="match status" value="1"/>
</dbReference>
<protein>
    <recommendedName>
        <fullName evidence="3">glycerol kinase</fullName>
        <ecNumber evidence="3">2.7.1.30</ecNumber>
    </recommendedName>
    <alternativeName>
        <fullName evidence="9">ATP:glycerol 3-phosphotransferase</fullName>
    </alternativeName>
</protein>
<feature type="domain" description="Carbohydrate kinase FGGY C-terminal" evidence="13">
    <location>
        <begin position="269"/>
        <end position="452"/>
    </location>
</feature>
<name>A0A1J4KEF2_9EUKA</name>
<feature type="domain" description="Carbohydrate kinase FGGY N-terminal" evidence="12">
    <location>
        <begin position="11"/>
        <end position="260"/>
    </location>
</feature>
<dbReference type="InterPro" id="IPR005999">
    <property type="entry name" value="Glycerol_kin"/>
</dbReference>
<keyword evidence="4 10" id="KW-0808">Transferase</keyword>
<keyword evidence="5" id="KW-0547">Nucleotide-binding</keyword>
<dbReference type="Pfam" id="PF00370">
    <property type="entry name" value="FGGY_N"/>
    <property type="match status" value="1"/>
</dbReference>
<evidence type="ECO:0000256" key="11">
    <source>
        <dbReference type="SAM" id="MobiDB-lite"/>
    </source>
</evidence>
<dbReference type="AlphaFoldDB" id="A0A1J4KEF2"/>
<evidence type="ECO:0000259" key="13">
    <source>
        <dbReference type="Pfam" id="PF02782"/>
    </source>
</evidence>
<evidence type="ECO:0000313" key="15">
    <source>
        <dbReference type="Proteomes" id="UP000179807"/>
    </source>
</evidence>
<dbReference type="PIRSF" id="PIRSF000538">
    <property type="entry name" value="GlpK"/>
    <property type="match status" value="1"/>
</dbReference>
<keyword evidence="6 10" id="KW-0418">Kinase</keyword>